<name>A0ABW8CIJ3_9ACTN</name>
<comment type="caution">
    <text evidence="3">The sequence shown here is derived from an EMBL/GenBank/DDBJ whole genome shotgun (WGS) entry which is preliminary data.</text>
</comment>
<dbReference type="EMBL" id="JBITYG010000017">
    <property type="protein sequence ID" value="MFI9106243.1"/>
    <property type="molecule type" value="Genomic_DNA"/>
</dbReference>
<proteinExistence type="predicted"/>
<feature type="region of interest" description="Disordered" evidence="1">
    <location>
        <begin position="124"/>
        <end position="162"/>
    </location>
</feature>
<reference evidence="3 4" key="1">
    <citation type="submission" date="2024-10" db="EMBL/GenBank/DDBJ databases">
        <title>The Natural Products Discovery Center: Release of the First 8490 Sequenced Strains for Exploring Actinobacteria Biosynthetic Diversity.</title>
        <authorList>
            <person name="Kalkreuter E."/>
            <person name="Kautsar S.A."/>
            <person name="Yang D."/>
            <person name="Bader C.D."/>
            <person name="Teijaro C.N."/>
            <person name="Fluegel L."/>
            <person name="Davis C.M."/>
            <person name="Simpson J.R."/>
            <person name="Lauterbach L."/>
            <person name="Steele A.D."/>
            <person name="Gui C."/>
            <person name="Meng S."/>
            <person name="Li G."/>
            <person name="Viehrig K."/>
            <person name="Ye F."/>
            <person name="Su P."/>
            <person name="Kiefer A.F."/>
            <person name="Nichols A."/>
            <person name="Cepeda A.J."/>
            <person name="Yan W."/>
            <person name="Fan B."/>
            <person name="Jiang Y."/>
            <person name="Adhikari A."/>
            <person name="Zheng C.-J."/>
            <person name="Schuster L."/>
            <person name="Cowan T.M."/>
            <person name="Smanski M.J."/>
            <person name="Chevrette M.G."/>
            <person name="De Carvalho L.P.S."/>
            <person name="Shen B."/>
        </authorList>
    </citation>
    <scope>NUCLEOTIDE SEQUENCE [LARGE SCALE GENOMIC DNA]</scope>
    <source>
        <strain evidence="3 4">NPDC053399</strain>
    </source>
</reference>
<feature type="chain" id="PRO_5045499129" description="Lipoprotein" evidence="2">
    <location>
        <begin position="24"/>
        <end position="162"/>
    </location>
</feature>
<evidence type="ECO:0000313" key="3">
    <source>
        <dbReference type="EMBL" id="MFI9106243.1"/>
    </source>
</evidence>
<protein>
    <recommendedName>
        <fullName evidence="5">Lipoprotein</fullName>
    </recommendedName>
</protein>
<evidence type="ECO:0008006" key="5">
    <source>
        <dbReference type="Google" id="ProtNLM"/>
    </source>
</evidence>
<evidence type="ECO:0000313" key="4">
    <source>
        <dbReference type="Proteomes" id="UP001614394"/>
    </source>
</evidence>
<accession>A0ABW8CIJ3</accession>
<gene>
    <name evidence="3" type="ORF">ACIGXA_37640</name>
</gene>
<feature type="compositionally biased region" description="Basic and acidic residues" evidence="1">
    <location>
        <begin position="45"/>
        <end position="73"/>
    </location>
</feature>
<dbReference type="RefSeq" id="WP_399657622.1">
    <property type="nucleotide sequence ID" value="NZ_JBITYG010000017.1"/>
</dbReference>
<keyword evidence="4" id="KW-1185">Reference proteome</keyword>
<feature type="signal peptide" evidence="2">
    <location>
        <begin position="1"/>
        <end position="23"/>
    </location>
</feature>
<organism evidence="3 4">
    <name type="scientific">Streptomyces fildesensis</name>
    <dbReference type="NCBI Taxonomy" id="375757"/>
    <lineage>
        <taxon>Bacteria</taxon>
        <taxon>Bacillati</taxon>
        <taxon>Actinomycetota</taxon>
        <taxon>Actinomycetes</taxon>
        <taxon>Kitasatosporales</taxon>
        <taxon>Streptomycetaceae</taxon>
        <taxon>Streptomyces</taxon>
    </lineage>
</organism>
<evidence type="ECO:0000256" key="1">
    <source>
        <dbReference type="SAM" id="MobiDB-lite"/>
    </source>
</evidence>
<feature type="compositionally biased region" description="Basic and acidic residues" evidence="1">
    <location>
        <begin position="147"/>
        <end position="156"/>
    </location>
</feature>
<dbReference type="Proteomes" id="UP001614394">
    <property type="component" value="Unassembled WGS sequence"/>
</dbReference>
<sequence>MRNRNRLSAGAAALAALALFASACSGSGTDSEAKGSPGKSSADTAADKALKFRKCLRDNGMDVQEPKPGEDPRGMTIGSNGSEASMKKAMDACKQFSANPSGEISQADKDKALKFAQCMRKNGVDMPDPNYGGGGGMQKAMPMPQGAEKEKFDKANKLCSVD</sequence>
<feature type="region of interest" description="Disordered" evidence="1">
    <location>
        <begin position="25"/>
        <end position="88"/>
    </location>
</feature>
<evidence type="ECO:0000256" key="2">
    <source>
        <dbReference type="SAM" id="SignalP"/>
    </source>
</evidence>
<keyword evidence="2" id="KW-0732">Signal</keyword>
<dbReference type="PROSITE" id="PS51257">
    <property type="entry name" value="PROKAR_LIPOPROTEIN"/>
    <property type="match status" value="1"/>
</dbReference>